<keyword evidence="3" id="KW-1185">Reference proteome</keyword>
<keyword evidence="1" id="KW-0472">Membrane</keyword>
<keyword evidence="1" id="KW-0812">Transmembrane</keyword>
<evidence type="ECO:0000313" key="2">
    <source>
        <dbReference type="EMBL" id="MCK8624514.1"/>
    </source>
</evidence>
<dbReference type="InterPro" id="IPR029063">
    <property type="entry name" value="SAM-dependent_MTases_sf"/>
</dbReference>
<keyword evidence="1" id="KW-1133">Transmembrane helix</keyword>
<keyword evidence="2" id="KW-0808">Transferase</keyword>
<evidence type="ECO:0000313" key="3">
    <source>
        <dbReference type="Proteomes" id="UP001522905"/>
    </source>
</evidence>
<dbReference type="Gene3D" id="3.40.50.150">
    <property type="entry name" value="Vaccinia Virus protein VP39"/>
    <property type="match status" value="1"/>
</dbReference>
<dbReference type="PANTHER" id="PTHR45277">
    <property type="entry name" value="EXPRESSED PROTEIN"/>
    <property type="match status" value="1"/>
</dbReference>
<feature type="transmembrane region" description="Helical" evidence="1">
    <location>
        <begin position="37"/>
        <end position="58"/>
    </location>
</feature>
<evidence type="ECO:0000256" key="1">
    <source>
        <dbReference type="SAM" id="Phobius"/>
    </source>
</evidence>
<keyword evidence="2" id="KW-0489">Methyltransferase</keyword>
<gene>
    <name evidence="2" type="ORF">LNP07_03195</name>
</gene>
<comment type="caution">
    <text evidence="2">The sequence shown here is derived from an EMBL/GenBank/DDBJ whole genome shotgun (WGS) entry which is preliminary data.</text>
</comment>
<dbReference type="RefSeq" id="WP_220728447.1">
    <property type="nucleotide sequence ID" value="NZ_BPLM01000010.1"/>
</dbReference>
<reference evidence="2 3" key="1">
    <citation type="submission" date="2021-11" db="EMBL/GenBank/DDBJ databases">
        <title>Comparative genomics of bee honey and flower isolates.</title>
        <authorList>
            <person name="Bechtner J.D."/>
            <person name="Gallus M.K."/>
            <person name="Ehrmann M."/>
        </authorList>
    </citation>
    <scope>NUCLEOTIDE SEQUENCE [LARGE SCALE GENOMIC DNA]</scope>
    <source>
        <strain evidence="2 3">M161</strain>
    </source>
</reference>
<dbReference type="SUPFAM" id="SSF53335">
    <property type="entry name" value="S-adenosyl-L-methionine-dependent methyltransferases"/>
    <property type="match status" value="1"/>
</dbReference>
<dbReference type="Pfam" id="PF01209">
    <property type="entry name" value="Ubie_methyltran"/>
    <property type="match status" value="1"/>
</dbReference>
<dbReference type="Proteomes" id="UP001522905">
    <property type="component" value="Unassembled WGS sequence"/>
</dbReference>
<sequence>MHKNFKYKSNNQFVEVVSLISFVVLFITYLATNHKNIYLFWALAFIIFTFLSIFRNYFLRNKLFKEFIANIDVQNSQCIMDLGSDDGFLIIQVANKLPVSSKASIVAIEDVNQFNNQKFKVNAINNRVKYRISLVNGDVRKLAYADNSFDTITAATSLNSYLSSRKKVDYKMICSEINRLLVPGGTAYIFNTNYIAQKMANEFSEQGNSVFMYDYKFQSLYGLRILSVIKK</sequence>
<name>A0ABT0I1C4_9LACO</name>
<feature type="transmembrane region" description="Helical" evidence="1">
    <location>
        <begin position="12"/>
        <end position="31"/>
    </location>
</feature>
<dbReference type="GO" id="GO:0008168">
    <property type="term" value="F:methyltransferase activity"/>
    <property type="evidence" value="ECO:0007669"/>
    <property type="project" value="UniProtKB-KW"/>
</dbReference>
<dbReference type="EMBL" id="JAJIAO010000002">
    <property type="protein sequence ID" value="MCK8624514.1"/>
    <property type="molecule type" value="Genomic_DNA"/>
</dbReference>
<proteinExistence type="predicted"/>
<dbReference type="GO" id="GO:0032259">
    <property type="term" value="P:methylation"/>
    <property type="evidence" value="ECO:0007669"/>
    <property type="project" value="UniProtKB-KW"/>
</dbReference>
<dbReference type="PANTHER" id="PTHR45277:SF1">
    <property type="entry name" value="EXPRESSED PROTEIN"/>
    <property type="match status" value="1"/>
</dbReference>
<accession>A0ABT0I1C4</accession>
<organism evidence="2 3">
    <name type="scientific">Apilactobacillus xinyiensis</name>
    <dbReference type="NCBI Taxonomy" id="2841032"/>
    <lineage>
        <taxon>Bacteria</taxon>
        <taxon>Bacillati</taxon>
        <taxon>Bacillota</taxon>
        <taxon>Bacilli</taxon>
        <taxon>Lactobacillales</taxon>
        <taxon>Lactobacillaceae</taxon>
        <taxon>Apilactobacillus</taxon>
    </lineage>
</organism>
<protein>
    <submittedName>
        <fullName evidence="2">Class I SAM-dependent methyltransferase</fullName>
    </submittedName>
</protein>